<evidence type="ECO:0000256" key="1">
    <source>
        <dbReference type="SAM" id="MobiDB-lite"/>
    </source>
</evidence>
<feature type="region of interest" description="Disordered" evidence="1">
    <location>
        <begin position="177"/>
        <end position="206"/>
    </location>
</feature>
<feature type="region of interest" description="Disordered" evidence="1">
    <location>
        <begin position="219"/>
        <end position="259"/>
    </location>
</feature>
<evidence type="ECO:0000313" key="3">
    <source>
        <dbReference type="EMBL" id="KAL0408030.1"/>
    </source>
</evidence>
<feature type="region of interest" description="Disordered" evidence="1">
    <location>
        <begin position="1"/>
        <end position="47"/>
    </location>
</feature>
<dbReference type="AlphaFoldDB" id="A0AAW2TU86"/>
<reference evidence="3" key="1">
    <citation type="submission" date="2020-06" db="EMBL/GenBank/DDBJ databases">
        <authorList>
            <person name="Li T."/>
            <person name="Hu X."/>
            <person name="Zhang T."/>
            <person name="Song X."/>
            <person name="Zhang H."/>
            <person name="Dai N."/>
            <person name="Sheng W."/>
            <person name="Hou X."/>
            <person name="Wei L."/>
        </authorList>
    </citation>
    <scope>NUCLEOTIDE SEQUENCE</scope>
    <source>
        <strain evidence="3">G02</strain>
        <tissue evidence="3">Leaf</tissue>
    </source>
</reference>
<organism evidence="3">
    <name type="scientific">Sesamum radiatum</name>
    <name type="common">Black benniseed</name>
    <dbReference type="NCBI Taxonomy" id="300843"/>
    <lineage>
        <taxon>Eukaryota</taxon>
        <taxon>Viridiplantae</taxon>
        <taxon>Streptophyta</taxon>
        <taxon>Embryophyta</taxon>
        <taxon>Tracheophyta</taxon>
        <taxon>Spermatophyta</taxon>
        <taxon>Magnoliopsida</taxon>
        <taxon>eudicotyledons</taxon>
        <taxon>Gunneridae</taxon>
        <taxon>Pentapetalae</taxon>
        <taxon>asterids</taxon>
        <taxon>lamiids</taxon>
        <taxon>Lamiales</taxon>
        <taxon>Pedaliaceae</taxon>
        <taxon>Sesamum</taxon>
    </lineage>
</organism>
<comment type="caution">
    <text evidence="3">The sequence shown here is derived from an EMBL/GenBank/DDBJ whole genome shotgun (WGS) entry which is preliminary data.</text>
</comment>
<dbReference type="InterPro" id="IPR031736">
    <property type="entry name" value="REXO1-like_dom"/>
</dbReference>
<protein>
    <recommendedName>
        <fullName evidence="2">RNA exonuclease 1 homolog-like domain-containing protein</fullName>
    </recommendedName>
</protein>
<name>A0AAW2TU86_SESRA</name>
<feature type="compositionally biased region" description="Polar residues" evidence="1">
    <location>
        <begin position="187"/>
        <end position="206"/>
    </location>
</feature>
<dbReference type="EMBL" id="JACGWJ010000007">
    <property type="protein sequence ID" value="KAL0408030.1"/>
    <property type="molecule type" value="Genomic_DNA"/>
</dbReference>
<proteinExistence type="predicted"/>
<evidence type="ECO:0000259" key="2">
    <source>
        <dbReference type="Pfam" id="PF15870"/>
    </source>
</evidence>
<feature type="compositionally biased region" description="Basic and acidic residues" evidence="1">
    <location>
        <begin position="177"/>
        <end position="186"/>
    </location>
</feature>
<gene>
    <name evidence="3" type="ORF">Sradi_1737400</name>
</gene>
<sequence>MKNSIKGMKAESASGDAHQKRYPKGAPAPASVGMKITSEKDMAGKSEIKGDKRKWALEVLARKTAASSKNTPGKEEDSAILKGNYTLLAQLPKDMRPVLATSRHNKIPISVRQTQLYRLTEHFLKKANVSVTCRTAETELAVADAVNIEKQVADRSNSKLVYLNLCSQELLRRSDDLNSDRAKEPHPSSTSESVSDTPLEETSNSSLDLVVDEALKKAGLLSDSPPNSPNHTTEDIKNEVGSPGKSDDEGPDNVIEVDSQPDLDIYGDFEYNLEDDDFIGAGALNVSKLQPEPPKIKLLFSSLKSEEPNGILELHDDEAQADLGALAGTSVPLESQNKISTEHRCLVQNSSVDNDDEASLAECEELYGPDKEPLIKKCPETAFITPCGQTVEAYIKEHIRPLCKSGVITVDQYRWAVGKTTEKVMKYHSKEKTANFLIKEGEKVKKLAEHAWGCLSATVDELCMFKFVKAAELNVDRLSGPE</sequence>
<accession>A0AAW2TU86</accession>
<feature type="domain" description="RNA exonuclease 1 homolog-like" evidence="2">
    <location>
        <begin position="96"/>
        <end position="196"/>
    </location>
</feature>
<feature type="compositionally biased region" description="Basic and acidic residues" evidence="1">
    <location>
        <begin position="37"/>
        <end position="47"/>
    </location>
</feature>
<reference evidence="3" key="2">
    <citation type="journal article" date="2024" name="Plant">
        <title>Genomic evolution and insights into agronomic trait innovations of Sesamum species.</title>
        <authorList>
            <person name="Miao H."/>
            <person name="Wang L."/>
            <person name="Qu L."/>
            <person name="Liu H."/>
            <person name="Sun Y."/>
            <person name="Le M."/>
            <person name="Wang Q."/>
            <person name="Wei S."/>
            <person name="Zheng Y."/>
            <person name="Lin W."/>
            <person name="Duan Y."/>
            <person name="Cao H."/>
            <person name="Xiong S."/>
            <person name="Wang X."/>
            <person name="Wei L."/>
            <person name="Li C."/>
            <person name="Ma Q."/>
            <person name="Ju M."/>
            <person name="Zhao R."/>
            <person name="Li G."/>
            <person name="Mu C."/>
            <person name="Tian Q."/>
            <person name="Mei H."/>
            <person name="Zhang T."/>
            <person name="Gao T."/>
            <person name="Zhang H."/>
        </authorList>
    </citation>
    <scope>NUCLEOTIDE SEQUENCE</scope>
    <source>
        <strain evidence="3">G02</strain>
    </source>
</reference>
<dbReference type="Pfam" id="PF15870">
    <property type="entry name" value="EloA-BP1"/>
    <property type="match status" value="1"/>
</dbReference>